<dbReference type="AlphaFoldDB" id="A0A318KFK9"/>
<keyword evidence="6" id="KW-0347">Helicase</keyword>
<protein>
    <submittedName>
        <fullName evidence="6">SNF2 family DNA or RNA helicase</fullName>
    </submittedName>
</protein>
<feature type="domain" description="Helicase ATP-binding" evidence="4">
    <location>
        <begin position="628"/>
        <end position="793"/>
    </location>
</feature>
<dbReference type="InterPro" id="IPR014001">
    <property type="entry name" value="Helicase_ATP-bd"/>
</dbReference>
<dbReference type="PROSITE" id="PS51192">
    <property type="entry name" value="HELICASE_ATP_BIND_1"/>
    <property type="match status" value="1"/>
</dbReference>
<dbReference type="EMBL" id="QJKH01000017">
    <property type="protein sequence ID" value="PXX75819.1"/>
    <property type="molecule type" value="Genomic_DNA"/>
</dbReference>
<dbReference type="Proteomes" id="UP000247612">
    <property type="component" value="Unassembled WGS sequence"/>
</dbReference>
<keyword evidence="6" id="KW-0547">Nucleotide-binding</keyword>
<proteinExistence type="predicted"/>
<dbReference type="CDD" id="cd18012">
    <property type="entry name" value="DEXQc_arch_SWI2_SNF2"/>
    <property type="match status" value="1"/>
</dbReference>
<keyword evidence="7" id="KW-1185">Reference proteome</keyword>
<accession>A0A318KFK9</accession>
<dbReference type="PANTHER" id="PTHR10799">
    <property type="entry name" value="SNF2/RAD54 HELICASE FAMILY"/>
    <property type="match status" value="1"/>
</dbReference>
<dbReference type="Pfam" id="PF04434">
    <property type="entry name" value="SWIM"/>
    <property type="match status" value="1"/>
</dbReference>
<evidence type="ECO:0000313" key="6">
    <source>
        <dbReference type="EMBL" id="PXX75819.1"/>
    </source>
</evidence>
<dbReference type="GO" id="GO:0016787">
    <property type="term" value="F:hydrolase activity"/>
    <property type="evidence" value="ECO:0007669"/>
    <property type="project" value="UniProtKB-KW"/>
</dbReference>
<dbReference type="SUPFAM" id="SSF52540">
    <property type="entry name" value="P-loop containing nucleoside triphosphate hydrolases"/>
    <property type="match status" value="2"/>
</dbReference>
<dbReference type="Pfam" id="PF00271">
    <property type="entry name" value="Helicase_C"/>
    <property type="match status" value="1"/>
</dbReference>
<keyword evidence="2" id="KW-0479">Metal-binding</keyword>
<keyword evidence="6" id="KW-0067">ATP-binding</keyword>
<evidence type="ECO:0000256" key="2">
    <source>
        <dbReference type="PROSITE-ProRule" id="PRU00325"/>
    </source>
</evidence>
<name>A0A318KFK9_9FIRM</name>
<dbReference type="Pfam" id="PF00176">
    <property type="entry name" value="SNF2-rel_dom"/>
    <property type="match status" value="1"/>
</dbReference>
<feature type="domain" description="SWIM-type" evidence="3">
    <location>
        <begin position="57"/>
        <end position="98"/>
    </location>
</feature>
<dbReference type="GO" id="GO:0005524">
    <property type="term" value="F:ATP binding"/>
    <property type="evidence" value="ECO:0007669"/>
    <property type="project" value="InterPro"/>
</dbReference>
<dbReference type="OrthoDB" id="9760715at2"/>
<dbReference type="CDD" id="cd18793">
    <property type="entry name" value="SF2_C_SNF"/>
    <property type="match status" value="1"/>
</dbReference>
<keyword evidence="1" id="KW-0378">Hydrolase</keyword>
<dbReference type="Gene3D" id="3.40.50.10810">
    <property type="entry name" value="Tandem AAA-ATPase domain"/>
    <property type="match status" value="1"/>
</dbReference>
<feature type="domain" description="Helicase C-terminal" evidence="5">
    <location>
        <begin position="914"/>
        <end position="1073"/>
    </location>
</feature>
<dbReference type="PROSITE" id="PS50966">
    <property type="entry name" value="ZF_SWIM"/>
    <property type="match status" value="1"/>
</dbReference>
<gene>
    <name evidence="6" type="ORF">DES51_1172</name>
</gene>
<dbReference type="SMART" id="SM00490">
    <property type="entry name" value="HELICc"/>
    <property type="match status" value="1"/>
</dbReference>
<dbReference type="InterPro" id="IPR007527">
    <property type="entry name" value="Znf_SWIM"/>
</dbReference>
<evidence type="ECO:0000259" key="4">
    <source>
        <dbReference type="PROSITE" id="PS51192"/>
    </source>
</evidence>
<dbReference type="InterPro" id="IPR027417">
    <property type="entry name" value="P-loop_NTPase"/>
</dbReference>
<dbReference type="PROSITE" id="PS51194">
    <property type="entry name" value="HELICASE_CTER"/>
    <property type="match status" value="1"/>
</dbReference>
<dbReference type="GO" id="GO:0008270">
    <property type="term" value="F:zinc ion binding"/>
    <property type="evidence" value="ECO:0007669"/>
    <property type="project" value="UniProtKB-KW"/>
</dbReference>
<evidence type="ECO:0000256" key="1">
    <source>
        <dbReference type="ARBA" id="ARBA00022801"/>
    </source>
</evidence>
<evidence type="ECO:0000259" key="5">
    <source>
        <dbReference type="PROSITE" id="PS51194"/>
    </source>
</evidence>
<evidence type="ECO:0000313" key="7">
    <source>
        <dbReference type="Proteomes" id="UP000247612"/>
    </source>
</evidence>
<keyword evidence="2" id="KW-0862">Zinc</keyword>
<keyword evidence="2" id="KW-0863">Zinc-finger</keyword>
<comment type="caution">
    <text evidence="6">The sequence shown here is derived from an EMBL/GenBank/DDBJ whole genome shotgun (WGS) entry which is preliminary data.</text>
</comment>
<dbReference type="InterPro" id="IPR038718">
    <property type="entry name" value="SNF2-like_sf"/>
</dbReference>
<dbReference type="GO" id="GO:0004386">
    <property type="term" value="F:helicase activity"/>
    <property type="evidence" value="ECO:0007669"/>
    <property type="project" value="UniProtKB-KW"/>
</dbReference>
<dbReference type="RefSeq" id="WP_022937369.1">
    <property type="nucleotide sequence ID" value="NZ_CABKRQ010000002.1"/>
</dbReference>
<sequence length="1084" mass="124501">MKNINIDGLRYRVYPDTFRKAEKIVKSNAIDIISVEGLDDNLIMICAEVQGSYDQPYDTRIIYDGDTGYLERNGCNCEAFQKYYGPCKHCIALALHIHQKQIAHELDVSNLKYKTNSQLMHLMKQQTLKNAQTYFEGGVDGIIELEPFFHISELKEWSVEFKIGTKDKKYVLKDLGLLDRLVSNLEHYSYGKKLAFIHSRTAFTKTGLLLYDFIHAYLCENEGFNRLYNSRYYNDSPTIRKIPLSSNSLIQLLEILKDEKIHVNDDLADITDGLPVLYSKVDKAGLNWILTLPKLVCIRNYDRAYIYHNKIFYRLPDDYPRDALDLFELTHTGKYEYTISEEDLPAFCSSFLSALEATTICEKASSLDSFRPVPCIIQFYFDHVADEAIDIICCEPYAVYGDLKCNLFSLLENKDILNRDVIKEGQALHTLHQYFPECGNDFAFIAWEDEESIYKLISTGLDQLRQLGEVYLSSSMRSLIITRPPKVNVNVSLNVGLLDMKLTTNLPPDELEQLLNSYHQHKKYYRLKNGNFIQLEDSSLSALAELSEGLELDTKQLADGHLQLPKYHSLYINQVLKDNEAEIETVRNYDFRQIIRNMQNIENSDYESPKDLKTELRPYQKFGYQWLRTLADLGFGGILADDMGLGKTVQIIAFLLAKVCEAEAENKIIKALILCPASLVYNWESEIQRFAPFLSVCTIVGTTEQRKELIGKQGQYDITLTSYDLLKRDLESYKNYQYDYEIIDEAQNIKNYTTQAAKAVKSIQADIRFALTGTPIENSLSELWSIFDYLMPGLLGSYQKFRKKFENPIIANTDNEISKRLQKMVKPFILRRLKRDVLKELPDKIEKVILSKMENEQERLYNANAQKVLASLAAKSDDEFKTSRIQILAELTKLRQLCCDPSLIYDDYQGGSAKLEACMELVNSAIDANNKILIFSQFTSMLDIIKGRLDELKIDAYMLTGSTTKEKRRELVDRFNKDQTPVFLISLKAGGTGLNLTAASIVIHYDPWWNLAAQNQATDRTHRIGQEQIVTVYKLLAKDTIEEKIEKLQEKKAQLSDQIISEGGITQEIMSKSDFMDFLSVVEK</sequence>
<evidence type="ECO:0000259" key="3">
    <source>
        <dbReference type="PROSITE" id="PS50966"/>
    </source>
</evidence>
<dbReference type="InterPro" id="IPR049730">
    <property type="entry name" value="SNF2/RAD54-like_C"/>
</dbReference>
<reference evidence="6 7" key="1">
    <citation type="submission" date="2018-05" db="EMBL/GenBank/DDBJ databases">
        <title>Genomic Encyclopedia of Type Strains, Phase IV (KMG-IV): sequencing the most valuable type-strain genomes for metagenomic binning, comparative biology and taxonomic classification.</title>
        <authorList>
            <person name="Goeker M."/>
        </authorList>
    </citation>
    <scope>NUCLEOTIDE SEQUENCE [LARGE SCALE GENOMIC DNA]</scope>
    <source>
        <strain evidence="6 7">JC118</strain>
    </source>
</reference>
<dbReference type="Pfam" id="PF08455">
    <property type="entry name" value="SNF2_assoc"/>
    <property type="match status" value="1"/>
</dbReference>
<dbReference type="STRING" id="1034346.GCA_000313565_01055"/>
<dbReference type="InterPro" id="IPR000330">
    <property type="entry name" value="SNF2_N"/>
</dbReference>
<organism evidence="6 7">
    <name type="scientific">Dielma fastidiosa</name>
    <dbReference type="NCBI Taxonomy" id="1034346"/>
    <lineage>
        <taxon>Bacteria</taxon>
        <taxon>Bacillati</taxon>
        <taxon>Bacillota</taxon>
        <taxon>Erysipelotrichia</taxon>
        <taxon>Erysipelotrichales</taxon>
        <taxon>Erysipelotrichaceae</taxon>
        <taxon>Dielma</taxon>
    </lineage>
</organism>
<dbReference type="Gene3D" id="3.40.50.300">
    <property type="entry name" value="P-loop containing nucleotide triphosphate hydrolases"/>
    <property type="match status" value="1"/>
</dbReference>
<dbReference type="InterPro" id="IPR013663">
    <property type="entry name" value="Helicase_SWF/SNF/SWI_bac"/>
</dbReference>
<dbReference type="SMART" id="SM00487">
    <property type="entry name" value="DEXDc"/>
    <property type="match status" value="1"/>
</dbReference>
<dbReference type="InterPro" id="IPR001650">
    <property type="entry name" value="Helicase_C-like"/>
</dbReference>